<feature type="domain" description="GspL periplasmic" evidence="11">
    <location>
        <begin position="269"/>
        <end position="403"/>
    </location>
</feature>
<dbReference type="GO" id="GO:0005886">
    <property type="term" value="C:plasma membrane"/>
    <property type="evidence" value="ECO:0007669"/>
    <property type="project" value="UniProtKB-SubCell"/>
</dbReference>
<dbReference type="Gene3D" id="3.30.420.380">
    <property type="match status" value="1"/>
</dbReference>
<keyword evidence="9" id="KW-0472">Membrane</keyword>
<evidence type="ECO:0000256" key="8">
    <source>
        <dbReference type="ARBA" id="ARBA00022989"/>
    </source>
</evidence>
<evidence type="ECO:0000256" key="5">
    <source>
        <dbReference type="ARBA" id="ARBA00022519"/>
    </source>
</evidence>
<evidence type="ECO:0000256" key="7">
    <source>
        <dbReference type="ARBA" id="ARBA00022927"/>
    </source>
</evidence>
<dbReference type="NCBIfam" id="TIGR01709">
    <property type="entry name" value="typeII_sec_gspL"/>
    <property type="match status" value="1"/>
</dbReference>
<dbReference type="GO" id="GO:0009276">
    <property type="term" value="C:Gram-negative-bacterium-type cell wall"/>
    <property type="evidence" value="ECO:0007669"/>
    <property type="project" value="InterPro"/>
</dbReference>
<dbReference type="InterPro" id="IPR007812">
    <property type="entry name" value="T2SS_protein-GspL"/>
</dbReference>
<dbReference type="GO" id="GO:0015627">
    <property type="term" value="C:type II protein secretion system complex"/>
    <property type="evidence" value="ECO:0007669"/>
    <property type="project" value="InterPro"/>
</dbReference>
<keyword evidence="13" id="KW-1185">Reference proteome</keyword>
<dbReference type="Proteomes" id="UP000230390">
    <property type="component" value="Unassembled WGS sequence"/>
</dbReference>
<dbReference type="SUPFAM" id="SSF53067">
    <property type="entry name" value="Actin-like ATPase domain"/>
    <property type="match status" value="1"/>
</dbReference>
<organism evidence="12 13">
    <name type="scientific">Massilia eurypsychrophila</name>
    <dbReference type="NCBI Taxonomy" id="1485217"/>
    <lineage>
        <taxon>Bacteria</taxon>
        <taxon>Pseudomonadati</taxon>
        <taxon>Pseudomonadota</taxon>
        <taxon>Betaproteobacteria</taxon>
        <taxon>Burkholderiales</taxon>
        <taxon>Oxalobacteraceae</taxon>
        <taxon>Telluria group</taxon>
        <taxon>Massilia</taxon>
    </lineage>
</organism>
<comment type="subcellular location">
    <subcellularLocation>
        <location evidence="1">Cell inner membrane</location>
        <topology evidence="1">Single-pass membrane protein</topology>
    </subcellularLocation>
</comment>
<dbReference type="GO" id="GO:0015628">
    <property type="term" value="P:protein secretion by the type II secretion system"/>
    <property type="evidence" value="ECO:0007669"/>
    <property type="project" value="InterPro"/>
</dbReference>
<name>A0A2G8TLW4_9BURK</name>
<keyword evidence="6" id="KW-0812">Transmembrane</keyword>
<comment type="similarity">
    <text evidence="2">Belongs to the GSP L family.</text>
</comment>
<sequence>MAASSRPWCGCGKTRRKRDRLSTLYIRLPARADGEAALSRFALVADSGAIEQQGEGALRGFADLAAASRRVLLLIAAVDVTMLHVKAPPLSGPRLKAALPSLVEEQVLGDPSEAVLTAAPAQSPDGLRSVAVVQRTYLESLVRTVLAMGARSVGALPAQLCLPLQPGHVSGAVEPSVLTLRDGLYHGMGLAVASTPDTALQMVRALAGDAPLTLYVPAADLGQFQALAAEADPATTIEADDWTHWIAGSRSTNLDLVPALGAAGARATDWQRWRWPLRLALLALVVNLAGLNIEWLRLKREADATRAAMLQTYKATYPKDTVIQDPLVQMKMNIARARAASGQLSPDEFTYQAAAFGEAARSLPRPLSIASLEYRERSLSIKVKPESADPGVAGQLKSALAARNLAFSEPAPATWLIRNTTGAKP</sequence>
<gene>
    <name evidence="12" type="ORF">CR105_02620</name>
</gene>
<dbReference type="InterPro" id="IPR043129">
    <property type="entry name" value="ATPase_NBD"/>
</dbReference>
<dbReference type="OrthoDB" id="8557903at2"/>
<keyword evidence="8" id="KW-1133">Transmembrane helix</keyword>
<dbReference type="InterPro" id="IPR025691">
    <property type="entry name" value="GspL_pp_dom"/>
</dbReference>
<evidence type="ECO:0000313" key="13">
    <source>
        <dbReference type="Proteomes" id="UP000230390"/>
    </source>
</evidence>
<keyword evidence="5" id="KW-0997">Cell inner membrane</keyword>
<dbReference type="InterPro" id="IPR024230">
    <property type="entry name" value="GspL_cyto_dom"/>
</dbReference>
<evidence type="ECO:0000256" key="4">
    <source>
        <dbReference type="ARBA" id="ARBA00022475"/>
    </source>
</evidence>
<proteinExistence type="inferred from homology"/>
<keyword evidence="7" id="KW-0653">Protein transport</keyword>
<evidence type="ECO:0000313" key="12">
    <source>
        <dbReference type="EMBL" id="PIL47051.1"/>
    </source>
</evidence>
<protein>
    <submittedName>
        <fullName evidence="12">General secretion pathway protein GspL</fullName>
    </submittedName>
</protein>
<evidence type="ECO:0000259" key="10">
    <source>
        <dbReference type="Pfam" id="PF05134"/>
    </source>
</evidence>
<keyword evidence="4" id="KW-1003">Cell membrane</keyword>
<dbReference type="Pfam" id="PF05134">
    <property type="entry name" value="T2SSL"/>
    <property type="match status" value="1"/>
</dbReference>
<feature type="domain" description="GspL cytoplasmic actin-ATPase-like" evidence="10">
    <location>
        <begin position="60"/>
        <end position="171"/>
    </location>
</feature>
<dbReference type="AlphaFoldDB" id="A0A2G8TLW4"/>
<dbReference type="Pfam" id="PF12693">
    <property type="entry name" value="GspL_C"/>
    <property type="match status" value="1"/>
</dbReference>
<evidence type="ECO:0000256" key="9">
    <source>
        <dbReference type="ARBA" id="ARBA00023136"/>
    </source>
</evidence>
<evidence type="ECO:0000256" key="1">
    <source>
        <dbReference type="ARBA" id="ARBA00004377"/>
    </source>
</evidence>
<evidence type="ECO:0000259" key="11">
    <source>
        <dbReference type="Pfam" id="PF12693"/>
    </source>
</evidence>
<reference evidence="12 13" key="1">
    <citation type="submission" date="2017-10" db="EMBL/GenBank/DDBJ databases">
        <title>Massilia psychrophilum sp. nov., a novel purple-pigmented bacterium isolated from Tianshan glacier, Xinjiang Municipality, China.</title>
        <authorList>
            <person name="Wang H."/>
        </authorList>
    </citation>
    <scope>NUCLEOTIDE SEQUENCE [LARGE SCALE GENOMIC DNA]</scope>
    <source>
        <strain evidence="12 13">JCM 30074</strain>
    </source>
</reference>
<evidence type="ECO:0000256" key="6">
    <source>
        <dbReference type="ARBA" id="ARBA00022692"/>
    </source>
</evidence>
<accession>A0A2G8TLW4</accession>
<evidence type="ECO:0000256" key="3">
    <source>
        <dbReference type="ARBA" id="ARBA00022448"/>
    </source>
</evidence>
<keyword evidence="3" id="KW-0813">Transport</keyword>
<evidence type="ECO:0000256" key="2">
    <source>
        <dbReference type="ARBA" id="ARBA00005318"/>
    </source>
</evidence>
<dbReference type="EMBL" id="PDOC01000001">
    <property type="protein sequence ID" value="PIL47051.1"/>
    <property type="molecule type" value="Genomic_DNA"/>
</dbReference>
<comment type="caution">
    <text evidence="12">The sequence shown here is derived from an EMBL/GenBank/DDBJ whole genome shotgun (WGS) entry which is preliminary data.</text>
</comment>